<dbReference type="InterPro" id="IPR028565">
    <property type="entry name" value="MHD"/>
</dbReference>
<dbReference type="FunFam" id="3.30.450.60:FF:000002">
    <property type="entry name" value="AP-2 complex subunit mu, putative"/>
    <property type="match status" value="1"/>
</dbReference>
<dbReference type="SUPFAM" id="SSF49447">
    <property type="entry name" value="Second domain of Mu2 adaptin subunit (ap50) of ap2 adaptor"/>
    <property type="match status" value="1"/>
</dbReference>
<accession>F0V7R9</accession>
<evidence type="ECO:0000256" key="4">
    <source>
        <dbReference type="ARBA" id="ARBA00023136"/>
    </source>
</evidence>
<dbReference type="Pfam" id="PF01217">
    <property type="entry name" value="Clat_adaptor_s"/>
    <property type="match status" value="1"/>
</dbReference>
<reference evidence="9" key="1">
    <citation type="journal article" date="2012" name="PLoS Pathog.">
        <title>Comparative genomics of the apicomplexan parasites Toxoplasma gondii and Neospora caninum: Coccidia differing in host range and transmission strategy.</title>
        <authorList>
            <person name="Reid A.J."/>
            <person name="Vermont S.J."/>
            <person name="Cotton J.A."/>
            <person name="Harris D."/>
            <person name="Hill-Cawthorne G.A."/>
            <person name="Konen-Waisman S."/>
            <person name="Latham S.M."/>
            <person name="Mourier T."/>
            <person name="Norton R."/>
            <person name="Quail M.A."/>
            <person name="Sanders M."/>
            <person name="Shanmugam D."/>
            <person name="Sohal A."/>
            <person name="Wasmuth J.D."/>
            <person name="Brunk B."/>
            <person name="Grigg M.E."/>
            <person name="Howard J.C."/>
            <person name="Parkinson J."/>
            <person name="Roos D.S."/>
            <person name="Trees A.J."/>
            <person name="Berriman M."/>
            <person name="Pain A."/>
            <person name="Wastling J.M."/>
        </authorList>
    </citation>
    <scope>NUCLEOTIDE SEQUENCE [LARGE SCALE GENOMIC DNA]</scope>
    <source>
        <strain evidence="9">Liverpool</strain>
    </source>
</reference>
<dbReference type="OrthoDB" id="10259133at2759"/>
<dbReference type="PROSITE" id="PS51072">
    <property type="entry name" value="MHD"/>
    <property type="match status" value="1"/>
</dbReference>
<dbReference type="OMA" id="DYGYIQN"/>
<dbReference type="InterPro" id="IPR036168">
    <property type="entry name" value="AP2_Mu_C_sf"/>
</dbReference>
<feature type="domain" description="MHD" evidence="7">
    <location>
        <begin position="252"/>
        <end position="526"/>
    </location>
</feature>
<evidence type="ECO:0000259" key="7">
    <source>
        <dbReference type="PROSITE" id="PS51072"/>
    </source>
</evidence>
<gene>
    <name evidence="8" type="ORF">NCLIV_002480</name>
</gene>
<dbReference type="GeneID" id="13446036"/>
<dbReference type="AlphaFoldDB" id="F0V7R9"/>
<dbReference type="InterPro" id="IPR050431">
    <property type="entry name" value="Adaptor_comp_med_subunit"/>
</dbReference>
<dbReference type="InParanoid" id="F0V7R9"/>
<name>F0V7R9_NEOCL</name>
<dbReference type="GO" id="GO:0012505">
    <property type="term" value="C:endomembrane system"/>
    <property type="evidence" value="ECO:0007669"/>
    <property type="project" value="UniProtKB-SubCell"/>
</dbReference>
<dbReference type="Proteomes" id="UP000007494">
    <property type="component" value="Chromosome Ib"/>
</dbReference>
<keyword evidence="4" id="KW-0472">Membrane</keyword>
<keyword evidence="3 5" id="KW-0653">Protein transport</keyword>
<evidence type="ECO:0000256" key="6">
    <source>
        <dbReference type="SAM" id="MobiDB-lite"/>
    </source>
</evidence>
<organism evidence="8 9">
    <name type="scientific">Neospora caninum (strain Liverpool)</name>
    <dbReference type="NCBI Taxonomy" id="572307"/>
    <lineage>
        <taxon>Eukaryota</taxon>
        <taxon>Sar</taxon>
        <taxon>Alveolata</taxon>
        <taxon>Apicomplexa</taxon>
        <taxon>Conoidasida</taxon>
        <taxon>Coccidia</taxon>
        <taxon>Eucoccidiorida</taxon>
        <taxon>Eimeriorina</taxon>
        <taxon>Sarcocystidae</taxon>
        <taxon>Neospora</taxon>
    </lineage>
</organism>
<keyword evidence="9" id="KW-1185">Reference proteome</keyword>
<dbReference type="PANTHER" id="PTHR10529">
    <property type="entry name" value="AP COMPLEX SUBUNIT MU"/>
    <property type="match status" value="1"/>
</dbReference>
<dbReference type="InterPro" id="IPR022775">
    <property type="entry name" value="AP_mu_sigma_su"/>
</dbReference>
<evidence type="ECO:0000256" key="2">
    <source>
        <dbReference type="ARBA" id="ARBA00022448"/>
    </source>
</evidence>
<dbReference type="InterPro" id="IPR001392">
    <property type="entry name" value="Clathrin_mu"/>
</dbReference>
<dbReference type="GO" id="GO:0030131">
    <property type="term" value="C:clathrin adaptor complex"/>
    <property type="evidence" value="ECO:0007669"/>
    <property type="project" value="UniProtKB-UniRule"/>
</dbReference>
<evidence type="ECO:0000256" key="5">
    <source>
        <dbReference type="PIRNR" id="PIRNR005992"/>
    </source>
</evidence>
<comment type="similarity">
    <text evidence="5">Belongs to the adaptor complexes medium subunit family.</text>
</comment>
<protein>
    <submittedName>
        <fullName evidence="8">Cbr-DPY-23 protein, related</fullName>
    </submittedName>
</protein>
<dbReference type="FunCoup" id="F0V7R9">
    <property type="interactions" value="167"/>
</dbReference>
<dbReference type="EMBL" id="FR823381">
    <property type="protein sequence ID" value="CBZ49760.1"/>
    <property type="molecule type" value="Genomic_DNA"/>
</dbReference>
<comment type="subcellular location">
    <subcellularLocation>
        <location evidence="1">Endomembrane system</location>
    </subcellularLocation>
</comment>
<evidence type="ECO:0000313" key="9">
    <source>
        <dbReference type="Proteomes" id="UP000007494"/>
    </source>
</evidence>
<feature type="region of interest" description="Disordered" evidence="6">
    <location>
        <begin position="220"/>
        <end position="244"/>
    </location>
</feature>
<evidence type="ECO:0000256" key="1">
    <source>
        <dbReference type="ARBA" id="ARBA00004308"/>
    </source>
</evidence>
<dbReference type="RefSeq" id="XP_003879795.1">
    <property type="nucleotide sequence ID" value="XM_003879746.1"/>
</dbReference>
<dbReference type="eggNOG" id="KOG0937">
    <property type="taxonomic scope" value="Eukaryota"/>
</dbReference>
<dbReference type="Gene3D" id="2.60.40.1170">
    <property type="entry name" value="Mu homology domain, subdomain B"/>
    <property type="match status" value="2"/>
</dbReference>
<dbReference type="PIRSF" id="PIRSF005992">
    <property type="entry name" value="Clathrin_mu"/>
    <property type="match status" value="1"/>
</dbReference>
<dbReference type="Pfam" id="PF00928">
    <property type="entry name" value="Adap_comp_sub"/>
    <property type="match status" value="1"/>
</dbReference>
<dbReference type="GO" id="GO:0016192">
    <property type="term" value="P:vesicle-mediated transport"/>
    <property type="evidence" value="ECO:0007669"/>
    <property type="project" value="InterPro"/>
</dbReference>
<dbReference type="GO" id="GO:0006886">
    <property type="term" value="P:intracellular protein transport"/>
    <property type="evidence" value="ECO:0007669"/>
    <property type="project" value="UniProtKB-UniRule"/>
</dbReference>
<evidence type="ECO:0000313" key="8">
    <source>
        <dbReference type="EMBL" id="CBZ49760.1"/>
    </source>
</evidence>
<dbReference type="InterPro" id="IPR011012">
    <property type="entry name" value="Longin-like_dom_sf"/>
</dbReference>
<dbReference type="Gene3D" id="3.30.450.60">
    <property type="match status" value="1"/>
</dbReference>
<dbReference type="SUPFAM" id="SSF64356">
    <property type="entry name" value="SNARE-like"/>
    <property type="match status" value="1"/>
</dbReference>
<keyword evidence="2 5" id="KW-0813">Transport</keyword>
<proteinExistence type="inferred from homology"/>
<dbReference type="CDD" id="cd14838">
    <property type="entry name" value="AP4_Mu_N"/>
    <property type="match status" value="1"/>
</dbReference>
<sequence>MKVVHSSQDCEFYVLSPRGDCLITKDYRNDAPKGSAEIFYRHVTCWNGPSSSEFSGAGGATGGSGKSSACAARGSPCTAGMLAMMNRGGLGGAGDASPLFCVNGISFAFLRRSGLYFVLTTQQNPSPAVLTELLHRLTKIIQDFCGVLNEEAIRKNFVMIYELLDEIIDYGYPQLTSTESLKSAIYSEAILVDPPPVKSQITSSLSTLASLAPKTIPSNASHRPVGATAGERARGTPFGGRGPRGVAGNVRRSEIFVDVLERLTVVLSSSGQVVNASLDGSIQMKSYLDGKYLLKLALNDDIVFVSQATGSQNGHGSRGASTVWVDACNFHECVDLSEFDAPQRLLTFFPPDGEFVLMNYRVSHCQAVPFRIFPSIDWRCGQTKVRCPEWRIDGESQGRHSGADLRGDCGVVHSTPQRHRGLFHRAPSSRSSPEFLPAEKRLVWSIRKLHGGAEMIMRARFTSSSPVTASAVYRKEFGPISMTFEIPMFNVSNLQVRYLRIAENNGIASPFRWVRYVTQSSSYICRV</sequence>
<dbReference type="VEuPathDB" id="ToxoDB:NCLIV_002480"/>
<evidence type="ECO:0000256" key="3">
    <source>
        <dbReference type="ARBA" id="ARBA00022927"/>
    </source>
</evidence>